<keyword evidence="9" id="KW-1185">Reference proteome</keyword>
<keyword evidence="2" id="KW-1003">Cell membrane</keyword>
<proteinExistence type="predicted"/>
<evidence type="ECO:0000313" key="8">
    <source>
        <dbReference type="EMBL" id="KKO43871.1"/>
    </source>
</evidence>
<comment type="caution">
    <text evidence="8">The sequence shown here is derived from an EMBL/GenBank/DDBJ whole genome shotgun (WGS) entry which is preliminary data.</text>
</comment>
<dbReference type="EMBL" id="LAHO01000025">
    <property type="protein sequence ID" value="KKO43871.1"/>
    <property type="molecule type" value="Genomic_DNA"/>
</dbReference>
<reference evidence="8 9" key="1">
    <citation type="submission" date="2015-03" db="EMBL/GenBank/DDBJ databases">
        <title>Draft genome sequences of two protease-producing strains of Arsukibacterium isolated from two cold and alkaline environments.</title>
        <authorList>
            <person name="Lylloff J.E."/>
            <person name="Skov L.B."/>
            <person name="Jepsen M."/>
            <person name="Hallin P.F."/>
            <person name="Sorensen S.J."/>
            <person name="Stougaard P."/>
            <person name="Glaring M.A."/>
        </authorList>
    </citation>
    <scope>NUCLEOTIDE SEQUENCE [LARGE SCALE GENOMIC DNA]</scope>
    <source>
        <strain evidence="8 9">GCM72</strain>
    </source>
</reference>
<dbReference type="AlphaFoldDB" id="A0A0M2UZT8"/>
<evidence type="ECO:0000259" key="7">
    <source>
        <dbReference type="Pfam" id="PF06271"/>
    </source>
</evidence>
<evidence type="ECO:0000256" key="2">
    <source>
        <dbReference type="ARBA" id="ARBA00022475"/>
    </source>
</evidence>
<evidence type="ECO:0000256" key="1">
    <source>
        <dbReference type="ARBA" id="ARBA00004651"/>
    </source>
</evidence>
<dbReference type="OrthoDB" id="8612316at2"/>
<evidence type="ECO:0000256" key="6">
    <source>
        <dbReference type="SAM" id="Phobius"/>
    </source>
</evidence>
<dbReference type="Proteomes" id="UP000034228">
    <property type="component" value="Unassembled WGS sequence"/>
</dbReference>
<dbReference type="PANTHER" id="PTHR36115">
    <property type="entry name" value="PROLINE-RICH ANTIGEN HOMOLOG-RELATED"/>
    <property type="match status" value="1"/>
</dbReference>
<name>A0A0M2UZT8_9GAMM</name>
<accession>A0A0M2UZT8</accession>
<organism evidence="8 9">
    <name type="scientific">Arsukibacterium ikkense</name>
    <dbReference type="NCBI Taxonomy" id="336831"/>
    <lineage>
        <taxon>Bacteria</taxon>
        <taxon>Pseudomonadati</taxon>
        <taxon>Pseudomonadota</taxon>
        <taxon>Gammaproteobacteria</taxon>
        <taxon>Chromatiales</taxon>
        <taxon>Chromatiaceae</taxon>
        <taxon>Arsukibacterium</taxon>
    </lineage>
</organism>
<evidence type="ECO:0000256" key="4">
    <source>
        <dbReference type="ARBA" id="ARBA00022989"/>
    </source>
</evidence>
<dbReference type="InterPro" id="IPR051791">
    <property type="entry name" value="Pra-immunoreactive"/>
</dbReference>
<keyword evidence="5 6" id="KW-0472">Membrane</keyword>
<feature type="transmembrane region" description="Helical" evidence="6">
    <location>
        <begin position="168"/>
        <end position="191"/>
    </location>
</feature>
<dbReference type="STRING" id="336831.WG68_18465"/>
<protein>
    <recommendedName>
        <fullName evidence="7">RDD domain-containing protein</fullName>
    </recommendedName>
</protein>
<feature type="transmembrane region" description="Helical" evidence="6">
    <location>
        <begin position="78"/>
        <end position="98"/>
    </location>
</feature>
<gene>
    <name evidence="8" type="ORF">WG68_18465</name>
</gene>
<dbReference type="Pfam" id="PF06271">
    <property type="entry name" value="RDD"/>
    <property type="match status" value="1"/>
</dbReference>
<feature type="transmembrane region" description="Helical" evidence="6">
    <location>
        <begin position="104"/>
        <end position="126"/>
    </location>
</feature>
<evidence type="ECO:0000313" key="9">
    <source>
        <dbReference type="Proteomes" id="UP000034228"/>
    </source>
</evidence>
<sequence length="222" mass="24662">MDETPDYDNYSLDDLYSAADGINREQYPERAALIQQHITTREAQLQALRQQAAATTQFSSTTAEPEIPANLAKRSHRFWGALIDGVLQLVLTIPLFWYVGLDAFVAPSLGLIVGSVLYGLATYLLLHGYLLHRYGQTIGKAEFGMRIEQLNGQQASLQHVLLQRHLPMVGLSFVPFIGNLLVGLLNPLMIFGKQKRCLHDRIAQTQVCYVNDTTSDADGMSA</sequence>
<evidence type="ECO:0000256" key="3">
    <source>
        <dbReference type="ARBA" id="ARBA00022692"/>
    </source>
</evidence>
<dbReference type="InterPro" id="IPR010432">
    <property type="entry name" value="RDD"/>
</dbReference>
<comment type="subcellular location">
    <subcellularLocation>
        <location evidence="1">Cell membrane</location>
        <topology evidence="1">Multi-pass membrane protein</topology>
    </subcellularLocation>
</comment>
<keyword evidence="4 6" id="KW-1133">Transmembrane helix</keyword>
<dbReference type="GO" id="GO:0005886">
    <property type="term" value="C:plasma membrane"/>
    <property type="evidence" value="ECO:0007669"/>
    <property type="project" value="UniProtKB-SubCell"/>
</dbReference>
<evidence type="ECO:0000256" key="5">
    <source>
        <dbReference type="ARBA" id="ARBA00023136"/>
    </source>
</evidence>
<keyword evidence="3 6" id="KW-0812">Transmembrane</keyword>
<feature type="domain" description="RDD" evidence="7">
    <location>
        <begin position="72"/>
        <end position="203"/>
    </location>
</feature>
<dbReference type="RefSeq" id="WP_046559212.1">
    <property type="nucleotide sequence ID" value="NZ_LAHO01000025.1"/>
</dbReference>